<feature type="region of interest" description="Disordered" evidence="10">
    <location>
        <begin position="59"/>
        <end position="80"/>
    </location>
</feature>
<keyword evidence="4 9" id="KW-0547">Nucleotide-binding</keyword>
<comment type="catalytic activity">
    <reaction evidence="7">
        <text>L-threonyl-[protein] + ATP = O-phospho-L-threonyl-[protein] + ADP + H(+)</text>
        <dbReference type="Rhea" id="RHEA:46608"/>
        <dbReference type="Rhea" id="RHEA-COMP:11060"/>
        <dbReference type="Rhea" id="RHEA-COMP:11605"/>
        <dbReference type="ChEBI" id="CHEBI:15378"/>
        <dbReference type="ChEBI" id="CHEBI:30013"/>
        <dbReference type="ChEBI" id="CHEBI:30616"/>
        <dbReference type="ChEBI" id="CHEBI:61977"/>
        <dbReference type="ChEBI" id="CHEBI:456216"/>
        <dbReference type="EC" id="2.7.11.25"/>
    </reaction>
</comment>
<evidence type="ECO:0000256" key="3">
    <source>
        <dbReference type="ARBA" id="ARBA00022679"/>
    </source>
</evidence>
<evidence type="ECO:0000256" key="2">
    <source>
        <dbReference type="ARBA" id="ARBA00012406"/>
    </source>
</evidence>
<dbReference type="SMART" id="SM00220">
    <property type="entry name" value="S_TKc"/>
    <property type="match status" value="2"/>
</dbReference>
<evidence type="ECO:0000256" key="6">
    <source>
        <dbReference type="ARBA" id="ARBA00022840"/>
    </source>
</evidence>
<evidence type="ECO:0000256" key="9">
    <source>
        <dbReference type="PROSITE-ProRule" id="PRU10141"/>
    </source>
</evidence>
<evidence type="ECO:0000259" key="11">
    <source>
        <dbReference type="PROSITE" id="PS50011"/>
    </source>
</evidence>
<feature type="domain" description="Protein kinase" evidence="11">
    <location>
        <begin position="86"/>
        <end position="356"/>
    </location>
</feature>
<feature type="compositionally biased region" description="Polar residues" evidence="10">
    <location>
        <begin position="1"/>
        <end position="14"/>
    </location>
</feature>
<dbReference type="InterPro" id="IPR011009">
    <property type="entry name" value="Kinase-like_dom_sf"/>
</dbReference>
<feature type="compositionally biased region" description="Low complexity" evidence="10">
    <location>
        <begin position="59"/>
        <end position="73"/>
    </location>
</feature>
<keyword evidence="3" id="KW-0808">Transferase</keyword>
<keyword evidence="6 9" id="KW-0067">ATP-binding</keyword>
<dbReference type="PANTHER" id="PTHR48016:SF17">
    <property type="entry name" value="MITOGEN-ACTIVATED PROTEIN KINASE KINASE KINASE YODA"/>
    <property type="match status" value="1"/>
</dbReference>
<sequence length="498" mass="54083">MTSPGPSSRIQSGAVTPLHPRAGAAAAESPTNRPDDGKQQSHRLPLPLITISNSCPFSPTYSTSTTPSVPQSPGRAENPISPGLRWKKGWLLGRGAFGHVYLGFNSESGEMCAMKEVTLFSDDAKSKESAQQLGQEISLLSRLSHPNVVQYYGSETVDDKLYIYSEYVYGGSIYKLLQEYGQFGEIAIHSYTQQILSGLAYLHAKNTVHGDIKGANILVDPNGHVKLADFGMAKHLLWPHSRCSPECSPIPSPRMTSPGPSSRIQSGAVTPLHPRAGAAAAESPTNRPDDGKQQSHRLPLPLITISNSCPFSPTYSTSTTPSVPQSPGRAENPISPGLRWKKGWLLGRGAFGHVYLGFNSESGEMCAMKEVTLFSDDAKSKESAQQLGQEISLLSRLSHPNVVQYYGSETVDDKLYIYSEYVYGGSIYKLLQEYGQFGEIAIHSYTQQILSGLAYLHAKNTVHGDIKGANILVDPNGHVKLADFGMAKHVRVFTCIFS</sequence>
<evidence type="ECO:0000256" key="5">
    <source>
        <dbReference type="ARBA" id="ARBA00022777"/>
    </source>
</evidence>
<dbReference type="EC" id="2.7.11.25" evidence="2"/>
<comment type="caution">
    <text evidence="12">The sequence shown here is derived from an EMBL/GenBank/DDBJ whole genome shotgun (WGS) entry which is preliminary data.</text>
</comment>
<dbReference type="AlphaFoldDB" id="A0A438JJB1"/>
<evidence type="ECO:0000256" key="8">
    <source>
        <dbReference type="ARBA" id="ARBA00048329"/>
    </source>
</evidence>
<feature type="region of interest" description="Disordered" evidence="10">
    <location>
        <begin position="1"/>
        <end position="41"/>
    </location>
</feature>
<dbReference type="InterPro" id="IPR000719">
    <property type="entry name" value="Prot_kinase_dom"/>
</dbReference>
<gene>
    <name evidence="12" type="primary">YDA_2</name>
    <name evidence="12" type="ORF">CK203_013855</name>
</gene>
<keyword evidence="5 12" id="KW-0418">Kinase</keyword>
<evidence type="ECO:0000256" key="10">
    <source>
        <dbReference type="SAM" id="MobiDB-lite"/>
    </source>
</evidence>
<dbReference type="InterPro" id="IPR050538">
    <property type="entry name" value="MAP_kinase_kinase_kinase"/>
</dbReference>
<dbReference type="EMBL" id="QGNW01000039">
    <property type="protein sequence ID" value="RVX09045.1"/>
    <property type="molecule type" value="Genomic_DNA"/>
</dbReference>
<evidence type="ECO:0000256" key="4">
    <source>
        <dbReference type="ARBA" id="ARBA00022741"/>
    </source>
</evidence>
<evidence type="ECO:0000313" key="12">
    <source>
        <dbReference type="EMBL" id="RVX09045.1"/>
    </source>
</evidence>
<protein>
    <recommendedName>
        <fullName evidence="2">mitogen-activated protein kinase kinase kinase</fullName>
        <ecNumber evidence="2">2.7.11.25</ecNumber>
    </recommendedName>
</protein>
<dbReference type="PANTHER" id="PTHR48016">
    <property type="entry name" value="MAP KINASE KINASE KINASE SSK2-RELATED-RELATED"/>
    <property type="match status" value="1"/>
</dbReference>
<feature type="domain" description="Protein kinase" evidence="11">
    <location>
        <begin position="340"/>
        <end position="498"/>
    </location>
</feature>
<dbReference type="SUPFAM" id="SSF56112">
    <property type="entry name" value="Protein kinase-like (PK-like)"/>
    <property type="match status" value="2"/>
</dbReference>
<feature type="region of interest" description="Disordered" evidence="10">
    <location>
        <begin position="247"/>
        <end position="295"/>
    </location>
</feature>
<dbReference type="PROSITE" id="PS50011">
    <property type="entry name" value="PROTEIN_KINASE_DOM"/>
    <property type="match status" value="2"/>
</dbReference>
<organism evidence="12 13">
    <name type="scientific">Vitis vinifera</name>
    <name type="common">Grape</name>
    <dbReference type="NCBI Taxonomy" id="29760"/>
    <lineage>
        <taxon>Eukaryota</taxon>
        <taxon>Viridiplantae</taxon>
        <taxon>Streptophyta</taxon>
        <taxon>Embryophyta</taxon>
        <taxon>Tracheophyta</taxon>
        <taxon>Spermatophyta</taxon>
        <taxon>Magnoliopsida</taxon>
        <taxon>eudicotyledons</taxon>
        <taxon>Gunneridae</taxon>
        <taxon>Pentapetalae</taxon>
        <taxon>rosids</taxon>
        <taxon>Vitales</taxon>
        <taxon>Vitaceae</taxon>
        <taxon>Viteae</taxon>
        <taxon>Vitis</taxon>
    </lineage>
</organism>
<evidence type="ECO:0000256" key="7">
    <source>
        <dbReference type="ARBA" id="ARBA00047559"/>
    </source>
</evidence>
<dbReference type="InterPro" id="IPR017441">
    <property type="entry name" value="Protein_kinase_ATP_BS"/>
</dbReference>
<reference evidence="12 13" key="1">
    <citation type="journal article" date="2018" name="PLoS Genet.">
        <title>Population sequencing reveals clonal diversity and ancestral inbreeding in the grapevine cultivar Chardonnay.</title>
        <authorList>
            <person name="Roach M.J."/>
            <person name="Johnson D.L."/>
            <person name="Bohlmann J."/>
            <person name="van Vuuren H.J."/>
            <person name="Jones S.J."/>
            <person name="Pretorius I.S."/>
            <person name="Schmidt S.A."/>
            <person name="Borneman A.R."/>
        </authorList>
    </citation>
    <scope>NUCLEOTIDE SEQUENCE [LARGE SCALE GENOMIC DNA]</scope>
    <source>
        <strain evidence="13">cv. Chardonnay</strain>
        <tissue evidence="12">Leaf</tissue>
    </source>
</reference>
<name>A0A438JJB1_VITVI</name>
<dbReference type="Proteomes" id="UP000288805">
    <property type="component" value="Unassembled WGS sequence"/>
</dbReference>
<evidence type="ECO:0000313" key="13">
    <source>
        <dbReference type="Proteomes" id="UP000288805"/>
    </source>
</evidence>
<accession>A0A438JJB1</accession>
<dbReference type="PROSITE" id="PS00107">
    <property type="entry name" value="PROTEIN_KINASE_ATP"/>
    <property type="match status" value="1"/>
</dbReference>
<dbReference type="GO" id="GO:0005524">
    <property type="term" value="F:ATP binding"/>
    <property type="evidence" value="ECO:0007669"/>
    <property type="project" value="UniProtKB-UniRule"/>
</dbReference>
<dbReference type="Pfam" id="PF00069">
    <property type="entry name" value="Pkinase"/>
    <property type="match status" value="2"/>
</dbReference>
<feature type="compositionally biased region" description="Polar residues" evidence="10">
    <location>
        <begin position="254"/>
        <end position="268"/>
    </location>
</feature>
<feature type="region of interest" description="Disordered" evidence="10">
    <location>
        <begin position="314"/>
        <end position="334"/>
    </location>
</feature>
<comment type="similarity">
    <text evidence="1">Belongs to the protein kinase superfamily. STE Ser/Thr protein kinase family. MAP kinase kinase kinase subfamily.</text>
</comment>
<feature type="binding site" evidence="9">
    <location>
        <position position="369"/>
    </location>
    <ligand>
        <name>ATP</name>
        <dbReference type="ChEBI" id="CHEBI:30616"/>
    </ligand>
</feature>
<proteinExistence type="inferred from homology"/>
<feature type="compositionally biased region" description="Low complexity" evidence="10">
    <location>
        <begin position="314"/>
        <end position="327"/>
    </location>
</feature>
<evidence type="ECO:0000256" key="1">
    <source>
        <dbReference type="ARBA" id="ARBA00006529"/>
    </source>
</evidence>
<comment type="catalytic activity">
    <reaction evidence="8">
        <text>L-seryl-[protein] + ATP = O-phospho-L-seryl-[protein] + ADP + H(+)</text>
        <dbReference type="Rhea" id="RHEA:17989"/>
        <dbReference type="Rhea" id="RHEA-COMP:9863"/>
        <dbReference type="Rhea" id="RHEA-COMP:11604"/>
        <dbReference type="ChEBI" id="CHEBI:15378"/>
        <dbReference type="ChEBI" id="CHEBI:29999"/>
        <dbReference type="ChEBI" id="CHEBI:30616"/>
        <dbReference type="ChEBI" id="CHEBI:83421"/>
        <dbReference type="ChEBI" id="CHEBI:456216"/>
        <dbReference type="EC" id="2.7.11.25"/>
    </reaction>
</comment>
<dbReference type="GO" id="GO:0004709">
    <property type="term" value="F:MAP kinase kinase kinase activity"/>
    <property type="evidence" value="ECO:0007669"/>
    <property type="project" value="UniProtKB-EC"/>
</dbReference>
<dbReference type="Gene3D" id="1.10.510.10">
    <property type="entry name" value="Transferase(Phosphotransferase) domain 1"/>
    <property type="match status" value="2"/>
</dbReference>